<feature type="transmembrane region" description="Helical" evidence="1">
    <location>
        <begin position="30"/>
        <end position="53"/>
    </location>
</feature>
<accession>A0A9P6CAY6</accession>
<keyword evidence="1" id="KW-0472">Membrane</keyword>
<protein>
    <submittedName>
        <fullName evidence="2">Uncharacterized protein</fullName>
    </submittedName>
</protein>
<keyword evidence="1" id="KW-0812">Transmembrane</keyword>
<dbReference type="Proteomes" id="UP000807353">
    <property type="component" value="Unassembled WGS sequence"/>
</dbReference>
<proteinExistence type="predicted"/>
<dbReference type="EMBL" id="MU150327">
    <property type="protein sequence ID" value="KAF9458946.1"/>
    <property type="molecule type" value="Genomic_DNA"/>
</dbReference>
<keyword evidence="3" id="KW-1185">Reference proteome</keyword>
<organism evidence="2 3">
    <name type="scientific">Collybia nuda</name>
    <dbReference type="NCBI Taxonomy" id="64659"/>
    <lineage>
        <taxon>Eukaryota</taxon>
        <taxon>Fungi</taxon>
        <taxon>Dikarya</taxon>
        <taxon>Basidiomycota</taxon>
        <taxon>Agaricomycotina</taxon>
        <taxon>Agaricomycetes</taxon>
        <taxon>Agaricomycetidae</taxon>
        <taxon>Agaricales</taxon>
        <taxon>Tricholomatineae</taxon>
        <taxon>Clitocybaceae</taxon>
        <taxon>Collybia</taxon>
    </lineage>
</organism>
<evidence type="ECO:0000256" key="1">
    <source>
        <dbReference type="SAM" id="Phobius"/>
    </source>
</evidence>
<sequence length="78" mass="8581">MKGTTYSHPITKVEWEDFQPHQCASSCDEVLYLVVIVAVVAVSDFWSSVWMFVLETSGNHGGSACSHGYRSLALTTVI</sequence>
<evidence type="ECO:0000313" key="3">
    <source>
        <dbReference type="Proteomes" id="UP000807353"/>
    </source>
</evidence>
<evidence type="ECO:0000313" key="2">
    <source>
        <dbReference type="EMBL" id="KAF9458946.1"/>
    </source>
</evidence>
<gene>
    <name evidence="2" type="ORF">BDZ94DRAFT_1269534</name>
</gene>
<dbReference type="AlphaFoldDB" id="A0A9P6CAY6"/>
<comment type="caution">
    <text evidence="2">The sequence shown here is derived from an EMBL/GenBank/DDBJ whole genome shotgun (WGS) entry which is preliminary data.</text>
</comment>
<reference evidence="2" key="1">
    <citation type="submission" date="2020-11" db="EMBL/GenBank/DDBJ databases">
        <authorList>
            <consortium name="DOE Joint Genome Institute"/>
            <person name="Ahrendt S."/>
            <person name="Riley R."/>
            <person name="Andreopoulos W."/>
            <person name="Labutti K."/>
            <person name="Pangilinan J."/>
            <person name="Ruiz-Duenas F.J."/>
            <person name="Barrasa J.M."/>
            <person name="Sanchez-Garcia M."/>
            <person name="Camarero S."/>
            <person name="Miyauchi S."/>
            <person name="Serrano A."/>
            <person name="Linde D."/>
            <person name="Babiker R."/>
            <person name="Drula E."/>
            <person name="Ayuso-Fernandez I."/>
            <person name="Pacheco R."/>
            <person name="Padilla G."/>
            <person name="Ferreira P."/>
            <person name="Barriuso J."/>
            <person name="Kellner H."/>
            <person name="Castanera R."/>
            <person name="Alfaro M."/>
            <person name="Ramirez L."/>
            <person name="Pisabarro A.G."/>
            <person name="Kuo A."/>
            <person name="Tritt A."/>
            <person name="Lipzen A."/>
            <person name="He G."/>
            <person name="Yan M."/>
            <person name="Ng V."/>
            <person name="Cullen D."/>
            <person name="Martin F."/>
            <person name="Rosso M.-N."/>
            <person name="Henrissat B."/>
            <person name="Hibbett D."/>
            <person name="Martinez A.T."/>
            <person name="Grigoriev I.V."/>
        </authorList>
    </citation>
    <scope>NUCLEOTIDE SEQUENCE</scope>
    <source>
        <strain evidence="2">CBS 247.69</strain>
    </source>
</reference>
<keyword evidence="1" id="KW-1133">Transmembrane helix</keyword>
<name>A0A9P6CAY6_9AGAR</name>